<comment type="caution">
    <text evidence="1">The sequence shown here is derived from an EMBL/GenBank/DDBJ whole genome shotgun (WGS) entry which is preliminary data.</text>
</comment>
<organism evidence="1 2">
    <name type="scientific">Ostreobium quekettii</name>
    <dbReference type="NCBI Taxonomy" id="121088"/>
    <lineage>
        <taxon>Eukaryota</taxon>
        <taxon>Viridiplantae</taxon>
        <taxon>Chlorophyta</taxon>
        <taxon>core chlorophytes</taxon>
        <taxon>Ulvophyceae</taxon>
        <taxon>TCBD clade</taxon>
        <taxon>Bryopsidales</taxon>
        <taxon>Ostreobineae</taxon>
        <taxon>Ostreobiaceae</taxon>
        <taxon>Ostreobium</taxon>
    </lineage>
</organism>
<sequence>MSRFTYAHYSFGLLQLHQGQNGEFWIGRVGCHAMLPIQQLQEMSHTVVFMNVCAHGDPSCPAADFRQSANLSNSVPTVSSVHWCSPCMALHYSVLECSAAHRFQIMCQTHCSYKHFSKQPSIVIHDQAAKCSGYCGREKLVLHSHCTCPQRPLALVAIFQTISTHICSRLWVQVASVGDSAGQGMLIFHLGVDAGHGNDAVFLGWPY</sequence>
<dbReference type="Proteomes" id="UP000708148">
    <property type="component" value="Unassembled WGS sequence"/>
</dbReference>
<name>A0A8S1JFR5_9CHLO</name>
<accession>A0A8S1JFR5</accession>
<reference evidence="1" key="1">
    <citation type="submission" date="2020-12" db="EMBL/GenBank/DDBJ databases">
        <authorList>
            <person name="Iha C."/>
        </authorList>
    </citation>
    <scope>NUCLEOTIDE SEQUENCE</scope>
</reference>
<dbReference type="AlphaFoldDB" id="A0A8S1JFR5"/>
<evidence type="ECO:0000313" key="1">
    <source>
        <dbReference type="EMBL" id="CAD7704892.1"/>
    </source>
</evidence>
<keyword evidence="2" id="KW-1185">Reference proteome</keyword>
<evidence type="ECO:0000313" key="2">
    <source>
        <dbReference type="Proteomes" id="UP000708148"/>
    </source>
</evidence>
<proteinExistence type="predicted"/>
<dbReference type="EMBL" id="CAJHUC010002969">
    <property type="protein sequence ID" value="CAD7704892.1"/>
    <property type="molecule type" value="Genomic_DNA"/>
</dbReference>
<protein>
    <submittedName>
        <fullName evidence="1">Uncharacterized protein</fullName>
    </submittedName>
</protein>
<gene>
    <name evidence="1" type="ORF">OSTQU699_LOCUS10247</name>
</gene>